<gene>
    <name evidence="1" type="ORF">CEPIT_LOCUS4427</name>
</gene>
<dbReference type="Proteomes" id="UP001152523">
    <property type="component" value="Unassembled WGS sequence"/>
</dbReference>
<name>A0AAV0CEY5_9ASTE</name>
<reference evidence="1" key="1">
    <citation type="submission" date="2022-07" db="EMBL/GenBank/DDBJ databases">
        <authorList>
            <person name="Macas J."/>
            <person name="Novak P."/>
            <person name="Neumann P."/>
        </authorList>
    </citation>
    <scope>NUCLEOTIDE SEQUENCE</scope>
</reference>
<accession>A0AAV0CEY5</accession>
<evidence type="ECO:0000313" key="2">
    <source>
        <dbReference type="Proteomes" id="UP001152523"/>
    </source>
</evidence>
<dbReference type="AlphaFoldDB" id="A0AAV0CEY5"/>
<sequence>MDHRTLCQFLDNPDHLVVSTSGSD</sequence>
<protein>
    <submittedName>
        <fullName evidence="1">Uncharacterized protein</fullName>
    </submittedName>
</protein>
<keyword evidence="2" id="KW-1185">Reference proteome</keyword>
<comment type="caution">
    <text evidence="1">The sequence shown here is derived from an EMBL/GenBank/DDBJ whole genome shotgun (WGS) entry which is preliminary data.</text>
</comment>
<organism evidence="1 2">
    <name type="scientific">Cuscuta epithymum</name>
    <dbReference type="NCBI Taxonomy" id="186058"/>
    <lineage>
        <taxon>Eukaryota</taxon>
        <taxon>Viridiplantae</taxon>
        <taxon>Streptophyta</taxon>
        <taxon>Embryophyta</taxon>
        <taxon>Tracheophyta</taxon>
        <taxon>Spermatophyta</taxon>
        <taxon>Magnoliopsida</taxon>
        <taxon>eudicotyledons</taxon>
        <taxon>Gunneridae</taxon>
        <taxon>Pentapetalae</taxon>
        <taxon>asterids</taxon>
        <taxon>lamiids</taxon>
        <taxon>Solanales</taxon>
        <taxon>Convolvulaceae</taxon>
        <taxon>Cuscuteae</taxon>
        <taxon>Cuscuta</taxon>
        <taxon>Cuscuta subgen. Cuscuta</taxon>
    </lineage>
</organism>
<proteinExistence type="predicted"/>
<dbReference type="EMBL" id="CAMAPF010000023">
    <property type="protein sequence ID" value="CAH9072852.1"/>
    <property type="molecule type" value="Genomic_DNA"/>
</dbReference>
<evidence type="ECO:0000313" key="1">
    <source>
        <dbReference type="EMBL" id="CAH9072852.1"/>
    </source>
</evidence>